<organism evidence="13 14">
    <name type="scientific">Capronia epimyces CBS 606.96</name>
    <dbReference type="NCBI Taxonomy" id="1182542"/>
    <lineage>
        <taxon>Eukaryota</taxon>
        <taxon>Fungi</taxon>
        <taxon>Dikarya</taxon>
        <taxon>Ascomycota</taxon>
        <taxon>Pezizomycotina</taxon>
        <taxon>Eurotiomycetes</taxon>
        <taxon>Chaetothyriomycetidae</taxon>
        <taxon>Chaetothyriales</taxon>
        <taxon>Herpotrichiellaceae</taxon>
        <taxon>Capronia</taxon>
    </lineage>
</organism>
<feature type="region of interest" description="Disordered" evidence="10">
    <location>
        <begin position="1"/>
        <end position="22"/>
    </location>
</feature>
<feature type="transmembrane region" description="Helical" evidence="11">
    <location>
        <begin position="248"/>
        <end position="270"/>
    </location>
</feature>
<evidence type="ECO:0000256" key="10">
    <source>
        <dbReference type="SAM" id="MobiDB-lite"/>
    </source>
</evidence>
<dbReference type="PANTHER" id="PTHR12560">
    <property type="entry name" value="LONGEVITY ASSURANCE FACTOR 1 LAG1"/>
    <property type="match status" value="1"/>
</dbReference>
<dbReference type="InterPro" id="IPR016439">
    <property type="entry name" value="Lag1/Lac1-like"/>
</dbReference>
<dbReference type="SMART" id="SM00724">
    <property type="entry name" value="TLC"/>
    <property type="match status" value="1"/>
</dbReference>
<feature type="transmembrane region" description="Helical" evidence="11">
    <location>
        <begin position="347"/>
        <end position="372"/>
    </location>
</feature>
<evidence type="ECO:0000256" key="1">
    <source>
        <dbReference type="ARBA" id="ARBA00004477"/>
    </source>
</evidence>
<dbReference type="GO" id="GO:0005789">
    <property type="term" value="C:endoplasmic reticulum membrane"/>
    <property type="evidence" value="ECO:0007669"/>
    <property type="project" value="UniProtKB-SubCell"/>
</dbReference>
<comment type="similarity">
    <text evidence="2">Belongs to the sphingosine N-acyltransferase family.</text>
</comment>
<keyword evidence="8" id="KW-0325">Glycoprotein</keyword>
<name>W9Y064_9EURO</name>
<protein>
    <recommendedName>
        <fullName evidence="12">TLC domain-containing protein</fullName>
    </recommendedName>
</protein>
<keyword evidence="6 11" id="KW-1133">Transmembrane helix</keyword>
<dbReference type="RefSeq" id="XP_007735148.1">
    <property type="nucleotide sequence ID" value="XM_007736958.1"/>
</dbReference>
<feature type="region of interest" description="Disordered" evidence="10">
    <location>
        <begin position="387"/>
        <end position="409"/>
    </location>
</feature>
<feature type="transmembrane region" description="Helical" evidence="11">
    <location>
        <begin position="319"/>
        <end position="335"/>
    </location>
</feature>
<evidence type="ECO:0000313" key="13">
    <source>
        <dbReference type="EMBL" id="EXJ83025.1"/>
    </source>
</evidence>
<sequence length="409" mass="47296">MVRLRRASRLGGEPHGDSDAPAFATTVVQQTPLISSSAPSPYSKKAPTKTRIQANKQGGRSAWQRYYTYARRHTWLTPLLLVLIILSAYLVHPTESNPLHAAIFLSYPLPKTKTETDGPTMYGKGVRDFAFVAFYTVVLSFAREFLMQRVIYPLGLYCGICSRSKIARFMEQLYAAMYFSVFIPLGLYVMSRSSVWYFNTTSMFQGYPHREHEGLLKAYYLLQASYWAQQAAVLILQLEKPRKDFRELVAHHIITLTLIWLSYRFHFMHMGLAVYISHDISDFFLATSRILNYLDSVFVGPFYGTFVVVWIYTRHYINLRILWAVLTEFATVGPYKLDWETQQYKCWISQVITFVLLAGLQALNLFWLFLILRVLWNYVATRVPRDETSDTEEEEEEGHHGGSSAWVSK</sequence>
<keyword evidence="3" id="KW-0808">Transferase</keyword>
<feature type="transmembrane region" description="Helical" evidence="11">
    <location>
        <begin position="290"/>
        <end position="312"/>
    </location>
</feature>
<dbReference type="PROSITE" id="PS50922">
    <property type="entry name" value="TLC"/>
    <property type="match status" value="1"/>
</dbReference>
<evidence type="ECO:0000259" key="12">
    <source>
        <dbReference type="PROSITE" id="PS50922"/>
    </source>
</evidence>
<accession>W9Y064</accession>
<dbReference type="eggNOG" id="KOG1607">
    <property type="taxonomic scope" value="Eukaryota"/>
</dbReference>
<keyword evidence="4 9" id="KW-0812">Transmembrane</keyword>
<feature type="domain" description="TLC" evidence="12">
    <location>
        <begin position="164"/>
        <end position="380"/>
    </location>
</feature>
<comment type="caution">
    <text evidence="13">The sequence shown here is derived from an EMBL/GenBank/DDBJ whole genome shotgun (WGS) entry which is preliminary data.</text>
</comment>
<dbReference type="Pfam" id="PF03798">
    <property type="entry name" value="TRAM_LAG1_CLN8"/>
    <property type="match status" value="1"/>
</dbReference>
<dbReference type="PANTHER" id="PTHR12560:SF11">
    <property type="entry name" value="CERAMIDE SYNTHASE LAC1-RELATED"/>
    <property type="match status" value="1"/>
</dbReference>
<proteinExistence type="inferred from homology"/>
<evidence type="ECO:0000256" key="7">
    <source>
        <dbReference type="ARBA" id="ARBA00023136"/>
    </source>
</evidence>
<keyword evidence="7 9" id="KW-0472">Membrane</keyword>
<evidence type="ECO:0000256" key="2">
    <source>
        <dbReference type="ARBA" id="ARBA00009808"/>
    </source>
</evidence>
<evidence type="ECO:0000256" key="5">
    <source>
        <dbReference type="ARBA" id="ARBA00022824"/>
    </source>
</evidence>
<comment type="subcellular location">
    <subcellularLocation>
        <location evidence="1">Endoplasmic reticulum membrane</location>
        <topology evidence="1">Multi-pass membrane protein</topology>
    </subcellularLocation>
</comment>
<reference evidence="13 14" key="1">
    <citation type="submission" date="2013-03" db="EMBL/GenBank/DDBJ databases">
        <title>The Genome Sequence of Capronia epimyces CBS 606.96.</title>
        <authorList>
            <consortium name="The Broad Institute Genomics Platform"/>
            <person name="Cuomo C."/>
            <person name="de Hoog S."/>
            <person name="Gorbushina A."/>
            <person name="Walker B."/>
            <person name="Young S.K."/>
            <person name="Zeng Q."/>
            <person name="Gargeya S."/>
            <person name="Fitzgerald M."/>
            <person name="Haas B."/>
            <person name="Abouelleil A."/>
            <person name="Allen A.W."/>
            <person name="Alvarado L."/>
            <person name="Arachchi H.M."/>
            <person name="Berlin A.M."/>
            <person name="Chapman S.B."/>
            <person name="Gainer-Dewar J."/>
            <person name="Goldberg J."/>
            <person name="Griggs A."/>
            <person name="Gujja S."/>
            <person name="Hansen M."/>
            <person name="Howarth C."/>
            <person name="Imamovic A."/>
            <person name="Ireland A."/>
            <person name="Larimer J."/>
            <person name="McCowan C."/>
            <person name="Murphy C."/>
            <person name="Pearson M."/>
            <person name="Poon T.W."/>
            <person name="Priest M."/>
            <person name="Roberts A."/>
            <person name="Saif S."/>
            <person name="Shea T."/>
            <person name="Sisk P."/>
            <person name="Sykes S."/>
            <person name="Wortman J."/>
            <person name="Nusbaum C."/>
            <person name="Birren B."/>
        </authorList>
    </citation>
    <scope>NUCLEOTIDE SEQUENCE [LARGE SCALE GENOMIC DNA]</scope>
    <source>
        <strain evidence="13 14">CBS 606.96</strain>
    </source>
</reference>
<dbReference type="InterPro" id="IPR006634">
    <property type="entry name" value="TLC-dom"/>
</dbReference>
<dbReference type="GO" id="GO:0046513">
    <property type="term" value="P:ceramide biosynthetic process"/>
    <property type="evidence" value="ECO:0007669"/>
    <property type="project" value="InterPro"/>
</dbReference>
<evidence type="ECO:0000256" key="11">
    <source>
        <dbReference type="SAM" id="Phobius"/>
    </source>
</evidence>
<dbReference type="Proteomes" id="UP000019478">
    <property type="component" value="Unassembled WGS sequence"/>
</dbReference>
<evidence type="ECO:0000256" key="4">
    <source>
        <dbReference type="ARBA" id="ARBA00022692"/>
    </source>
</evidence>
<feature type="compositionally biased region" description="Low complexity" evidence="10">
    <location>
        <begin position="35"/>
        <end position="45"/>
    </location>
</feature>
<dbReference type="STRING" id="1182542.W9Y064"/>
<keyword evidence="14" id="KW-1185">Reference proteome</keyword>
<feature type="transmembrane region" description="Helical" evidence="11">
    <location>
        <begin position="74"/>
        <end position="91"/>
    </location>
</feature>
<dbReference type="GeneID" id="19170948"/>
<evidence type="ECO:0000256" key="6">
    <source>
        <dbReference type="ARBA" id="ARBA00022989"/>
    </source>
</evidence>
<evidence type="ECO:0000256" key="8">
    <source>
        <dbReference type="ARBA" id="ARBA00023180"/>
    </source>
</evidence>
<evidence type="ECO:0000256" key="3">
    <source>
        <dbReference type="ARBA" id="ARBA00022679"/>
    </source>
</evidence>
<feature type="region of interest" description="Disordered" evidence="10">
    <location>
        <begin position="34"/>
        <end position="54"/>
    </location>
</feature>
<dbReference type="OrthoDB" id="3053196at2759"/>
<keyword evidence="5" id="KW-0256">Endoplasmic reticulum</keyword>
<dbReference type="HOGENOM" id="CLU_028277_4_0_1"/>
<dbReference type="EMBL" id="AMGY01000005">
    <property type="protein sequence ID" value="EXJ83025.1"/>
    <property type="molecule type" value="Genomic_DNA"/>
</dbReference>
<dbReference type="AlphaFoldDB" id="W9Y064"/>
<feature type="transmembrane region" description="Helical" evidence="11">
    <location>
        <begin position="173"/>
        <end position="198"/>
    </location>
</feature>
<gene>
    <name evidence="13" type="ORF">A1O3_06842</name>
</gene>
<dbReference type="GO" id="GO:0050291">
    <property type="term" value="F:sphingosine N-acyltransferase activity"/>
    <property type="evidence" value="ECO:0007669"/>
    <property type="project" value="InterPro"/>
</dbReference>
<dbReference type="PIRSF" id="PIRSF005225">
    <property type="entry name" value="LAG1_LAC1"/>
    <property type="match status" value="1"/>
</dbReference>
<evidence type="ECO:0000313" key="14">
    <source>
        <dbReference type="Proteomes" id="UP000019478"/>
    </source>
</evidence>
<evidence type="ECO:0000256" key="9">
    <source>
        <dbReference type="PROSITE-ProRule" id="PRU00205"/>
    </source>
</evidence>